<dbReference type="EMBL" id="JACWMS010000004">
    <property type="protein sequence ID" value="MBD1321534.1"/>
    <property type="molecule type" value="Genomic_DNA"/>
</dbReference>
<dbReference type="InterPro" id="IPR028971">
    <property type="entry name" value="NAD-GDH_cat"/>
</dbReference>
<evidence type="ECO:0000313" key="3">
    <source>
        <dbReference type="EMBL" id="MBD1321534.1"/>
    </source>
</evidence>
<dbReference type="InterPro" id="IPR046346">
    <property type="entry name" value="Aminoacid_DH-like_N_sf"/>
</dbReference>
<dbReference type="SUPFAM" id="SSF51735">
    <property type="entry name" value="NAD(P)-binding Rossmann-fold domains"/>
    <property type="match status" value="1"/>
</dbReference>
<dbReference type="RefSeq" id="WP_190268093.1">
    <property type="nucleotide sequence ID" value="NZ_BAABAD010000002.1"/>
</dbReference>
<dbReference type="Pfam" id="PF05088">
    <property type="entry name" value="Bac_GDH_CD"/>
    <property type="match status" value="1"/>
</dbReference>
<dbReference type="InterPro" id="IPR036291">
    <property type="entry name" value="NAD(P)-bd_dom_sf"/>
</dbReference>
<evidence type="ECO:0000259" key="1">
    <source>
        <dbReference type="Pfam" id="PF05088"/>
    </source>
</evidence>
<feature type="domain" description="NAD-specific glutamate dehydrogenase C-terminal" evidence="2">
    <location>
        <begin position="718"/>
        <end position="1052"/>
    </location>
</feature>
<sequence length="1058" mass="113363">MTTSAPSISSPDVDTPSLAFEPAPATATRLRARLFWPNDSPTMTGLVETFAHFGLTVVAHELEESDDAAPTHRLLLAPPVNGVWDAETGSRIAEVFAMLRSDRVEVDGFLRLVTSVGLRMPEVVLIRALSRYTAQCGLAVGADAVVDMLTDHPCVTSELVDLFRARLEPGRDDREQVIDDAERRLDSSIAMATTLDEDRLFRALRSVVRATLRTNYFRPGVPCTRALVLKLDPAQVELSGGVIPHRELFVHSATVEGSHVRGGTIARGGLRHSERPSDFRTEVLGLLRTQIVKNSLIVPVGAKGAFVVRGGTDPSPDRVRSAYAEFVAAMLDVTDNLVDNTVVHPDDTVVTDGPDPYLVVAADKGTARFSDLANAIAVRRGFWLGDAFASGGSAGYDHKKMGITARGTWVAVRRHLSEIGIDADTDEFTAAGIGDMSGDVFGNGMLASTTIRLIAAFDHRHIFLDPTPDATSSYFERQRLFHLPTSTWDDYDRTRISPGGGVWSRAAKSIPLSDPARRALDVEADELSPHELIAAILRARVDLLFNGGVGTYVKASTESHAQATDTANDALRVDADTLRTRVIGEGGNLGLTARARVEYALAGGRINGDFIDNAAGVATSDREVNLKIALEDAVRSGSVKPADRDAVLAGVTDEVAAAVLADCDRQTLALSLAENSSSFLLGRHARLIDNLEETVGIDRTAEVLPTAGQLAARIRDGGGLVRPEIAVLLAMSKNLVRDDLLASSLPDDPAMAGVLAGYFPAAIRAILQGDLAGHRLAREIVAVSVANDLIDHVGPGFVFRAEERFGVHTPDIVRAYVLVAETLDVSALWREVIDRDDLAPDVRMSMLTALQSVIEEATGWVLRQRTAQTAGVDGMPAGHALADEIARLAPTVGELRSGLPPLTGDAADDRSTVDLLGQSLAIADEAIRSAVPVARVAQAWRCVGESFELDRLAHSLSDRSLSDRSLSEGPAQDHWDAIASAIVTDQLAEHRHTLVRLLLAGAPADQPMTDVVGGWARRHPVTVARLADTLARLHRDGPITGTRALVAVDEVRLLIARA</sequence>
<dbReference type="SUPFAM" id="SSF53223">
    <property type="entry name" value="Aminoacid dehydrogenase-like, N-terminal domain"/>
    <property type="match status" value="1"/>
</dbReference>
<accession>A0ABR7WFI0</accession>
<dbReference type="InterPro" id="IPR007780">
    <property type="entry name" value="NAD_Glu_DH_bac"/>
</dbReference>
<dbReference type="PANTHER" id="PTHR43403:SF1">
    <property type="entry name" value="NAD-SPECIFIC GLUTAMATE DEHYDROGENASE"/>
    <property type="match status" value="1"/>
</dbReference>
<evidence type="ECO:0000259" key="2">
    <source>
        <dbReference type="Pfam" id="PF21074"/>
    </source>
</evidence>
<organism evidence="3 4">
    <name type="scientific">Gordonia hankookensis</name>
    <dbReference type="NCBI Taxonomy" id="589403"/>
    <lineage>
        <taxon>Bacteria</taxon>
        <taxon>Bacillati</taxon>
        <taxon>Actinomycetota</taxon>
        <taxon>Actinomycetes</taxon>
        <taxon>Mycobacteriales</taxon>
        <taxon>Gordoniaceae</taxon>
        <taxon>Gordonia</taxon>
    </lineage>
</organism>
<dbReference type="Gene3D" id="3.40.50.720">
    <property type="entry name" value="NAD(P)-binding Rossmann-like Domain"/>
    <property type="match status" value="1"/>
</dbReference>
<feature type="domain" description="NAD-glutamate dehydrogenase catalytic" evidence="1">
    <location>
        <begin position="187"/>
        <end position="672"/>
    </location>
</feature>
<protein>
    <submittedName>
        <fullName evidence="3">NAD-glutamate dehydrogenase</fullName>
    </submittedName>
</protein>
<gene>
    <name evidence="3" type="ORF">IDF66_18290</name>
</gene>
<dbReference type="Pfam" id="PF21078">
    <property type="entry name" value="GDH_HM3"/>
    <property type="match status" value="1"/>
</dbReference>
<comment type="caution">
    <text evidence="3">The sequence shown here is derived from an EMBL/GenBank/DDBJ whole genome shotgun (WGS) entry which is preliminary data.</text>
</comment>
<evidence type="ECO:0000313" key="4">
    <source>
        <dbReference type="Proteomes" id="UP000602395"/>
    </source>
</evidence>
<proteinExistence type="predicted"/>
<dbReference type="PANTHER" id="PTHR43403">
    <property type="entry name" value="NAD-SPECIFIC GLUTAMATE DEHYDROGENASE"/>
    <property type="match status" value="1"/>
</dbReference>
<dbReference type="InterPro" id="IPR048381">
    <property type="entry name" value="GDH_C"/>
</dbReference>
<keyword evidence="4" id="KW-1185">Reference proteome</keyword>
<dbReference type="Proteomes" id="UP000602395">
    <property type="component" value="Unassembled WGS sequence"/>
</dbReference>
<dbReference type="Pfam" id="PF21074">
    <property type="entry name" value="GDH_C"/>
    <property type="match status" value="1"/>
</dbReference>
<dbReference type="InterPro" id="IPR049056">
    <property type="entry name" value="NAD_Glu_DH_HM3"/>
</dbReference>
<name>A0ABR7WFI0_9ACTN</name>
<reference evidence="3 4" key="1">
    <citation type="submission" date="2020-09" db="EMBL/GenBank/DDBJ databases">
        <title>Novel species in genus Gordonia.</title>
        <authorList>
            <person name="Zhang G."/>
        </authorList>
    </citation>
    <scope>NUCLEOTIDE SEQUENCE [LARGE SCALE GENOMIC DNA]</scope>
    <source>
        <strain evidence="3 4">ON-33</strain>
    </source>
</reference>